<reference evidence="17" key="1">
    <citation type="submission" date="2016-10" db="EMBL/GenBank/DDBJ databases">
        <authorList>
            <person name="Varghese N."/>
            <person name="Submissions S."/>
        </authorList>
    </citation>
    <scope>NUCLEOTIDE SEQUENCE [LARGE SCALE GENOMIC DNA]</scope>
    <source>
        <strain evidence="17">DSM 44771</strain>
    </source>
</reference>
<feature type="transmembrane region" description="Helical" evidence="13">
    <location>
        <begin position="20"/>
        <end position="45"/>
    </location>
</feature>
<feature type="transmembrane region" description="Helical" evidence="13">
    <location>
        <begin position="271"/>
        <end position="294"/>
    </location>
</feature>
<sequence>MRASFVFSEVVNGLRRNVTMTIAMILTTAISVGLLGGGLLVVRLIDKMQDTYQDRVEVVVFMTDDVSANDTDCSQQPCASIKSALSKAEGVESVKYENREQAFASFNKVFESQPELKDVARAEAMPASLRVKLSDQERFPQIQAEFASKPGVDSVVDQAEYLDRLFDILNGVRNATFSIALVQALAALLLISNTIQLSAFTRRTETGIMRLVGATRWYTQLPFLLEAMVSGLIGAILAIAGLLIAKAAFIDRVMGPVLGTGIIPAVEWGDIALISPILLLVAAAISAVTGYVTLRLYVRL</sequence>
<dbReference type="OrthoDB" id="9812531at2"/>
<dbReference type="PANTHER" id="PTHR47755">
    <property type="entry name" value="CELL DIVISION PROTEIN FTSX"/>
    <property type="match status" value="1"/>
</dbReference>
<protein>
    <recommendedName>
        <fullName evidence="5 12">Cell division protein FtsX</fullName>
    </recommendedName>
</protein>
<keyword evidence="8 13" id="KW-0812">Transmembrane</keyword>
<evidence type="ECO:0000256" key="4">
    <source>
        <dbReference type="ARBA" id="ARBA00011160"/>
    </source>
</evidence>
<keyword evidence="11 12" id="KW-0131">Cell cycle</keyword>
<comment type="similarity">
    <text evidence="3 12">Belongs to the ABC-4 integral membrane protein family. FtsX subfamily.</text>
</comment>
<evidence type="ECO:0000256" key="8">
    <source>
        <dbReference type="ARBA" id="ARBA00022692"/>
    </source>
</evidence>
<comment type="subcellular location">
    <subcellularLocation>
        <location evidence="2">Cell membrane</location>
        <topology evidence="2">Multi-pass membrane protein</topology>
    </subcellularLocation>
</comment>
<gene>
    <name evidence="16" type="ORF">SAMN05660874_01551</name>
</gene>
<evidence type="ECO:0000256" key="6">
    <source>
        <dbReference type="ARBA" id="ARBA00022475"/>
    </source>
</evidence>
<evidence type="ECO:0000256" key="9">
    <source>
        <dbReference type="ARBA" id="ARBA00022989"/>
    </source>
</evidence>
<keyword evidence="6 12" id="KW-1003">Cell membrane</keyword>
<dbReference type="NCBIfam" id="NF038346">
    <property type="entry name" value="FtsX_actino"/>
    <property type="match status" value="1"/>
</dbReference>
<dbReference type="EMBL" id="FOZX01000002">
    <property type="protein sequence ID" value="SFS52985.1"/>
    <property type="molecule type" value="Genomic_DNA"/>
</dbReference>
<dbReference type="RefSeq" id="WP_093414954.1">
    <property type="nucleotide sequence ID" value="NZ_FOZX01000002.1"/>
</dbReference>
<feature type="domain" description="FtsX extracellular" evidence="15">
    <location>
        <begin position="56"/>
        <end position="155"/>
    </location>
</feature>
<dbReference type="InterPro" id="IPR004513">
    <property type="entry name" value="FtsX"/>
</dbReference>
<evidence type="ECO:0000256" key="1">
    <source>
        <dbReference type="ARBA" id="ARBA00003552"/>
    </source>
</evidence>
<evidence type="ECO:0000256" key="3">
    <source>
        <dbReference type="ARBA" id="ARBA00007379"/>
    </source>
</evidence>
<evidence type="ECO:0000256" key="11">
    <source>
        <dbReference type="ARBA" id="ARBA00023306"/>
    </source>
</evidence>
<keyword evidence="7 12" id="KW-0132">Cell division</keyword>
<dbReference type="AlphaFoldDB" id="A0A1I6QKK3"/>
<dbReference type="Gene3D" id="3.30.70.3040">
    <property type="match status" value="1"/>
</dbReference>
<accession>A0A1I6QKK3</accession>
<dbReference type="GO" id="GO:0051301">
    <property type="term" value="P:cell division"/>
    <property type="evidence" value="ECO:0007669"/>
    <property type="project" value="UniProtKB-KW"/>
</dbReference>
<dbReference type="STRING" id="95161.SAMN05660874_01551"/>
<dbReference type="PIRSF" id="PIRSF003097">
    <property type="entry name" value="FtsX"/>
    <property type="match status" value="1"/>
</dbReference>
<evidence type="ECO:0000313" key="16">
    <source>
        <dbReference type="EMBL" id="SFS52985.1"/>
    </source>
</evidence>
<organism evidence="16 17">
    <name type="scientific">Saccharopolyspora flava</name>
    <dbReference type="NCBI Taxonomy" id="95161"/>
    <lineage>
        <taxon>Bacteria</taxon>
        <taxon>Bacillati</taxon>
        <taxon>Actinomycetota</taxon>
        <taxon>Actinomycetes</taxon>
        <taxon>Pseudonocardiales</taxon>
        <taxon>Pseudonocardiaceae</taxon>
        <taxon>Saccharopolyspora</taxon>
    </lineage>
</organism>
<evidence type="ECO:0000256" key="10">
    <source>
        <dbReference type="ARBA" id="ARBA00023136"/>
    </source>
</evidence>
<evidence type="ECO:0000259" key="15">
    <source>
        <dbReference type="Pfam" id="PF18075"/>
    </source>
</evidence>
<evidence type="ECO:0000256" key="12">
    <source>
        <dbReference type="PIRNR" id="PIRNR003097"/>
    </source>
</evidence>
<name>A0A1I6QKK3_9PSEU</name>
<dbReference type="Pfam" id="PF02687">
    <property type="entry name" value="FtsX"/>
    <property type="match status" value="1"/>
</dbReference>
<evidence type="ECO:0000256" key="7">
    <source>
        <dbReference type="ARBA" id="ARBA00022618"/>
    </source>
</evidence>
<evidence type="ECO:0000256" key="5">
    <source>
        <dbReference type="ARBA" id="ARBA00021907"/>
    </source>
</evidence>
<dbReference type="InterPro" id="IPR003838">
    <property type="entry name" value="ABC3_permease_C"/>
</dbReference>
<feature type="domain" description="ABC3 transporter permease C-terminal" evidence="14">
    <location>
        <begin position="178"/>
        <end position="295"/>
    </location>
</feature>
<evidence type="ECO:0000256" key="13">
    <source>
        <dbReference type="SAM" id="Phobius"/>
    </source>
</evidence>
<comment type="function">
    <text evidence="1">Part of the ABC transporter FtsEX involved in cellular division.</text>
</comment>
<evidence type="ECO:0000313" key="17">
    <source>
        <dbReference type="Proteomes" id="UP000198852"/>
    </source>
</evidence>
<dbReference type="Proteomes" id="UP000198852">
    <property type="component" value="Unassembled WGS sequence"/>
</dbReference>
<proteinExistence type="inferred from homology"/>
<dbReference type="Pfam" id="PF18075">
    <property type="entry name" value="FtsX_ECD"/>
    <property type="match status" value="1"/>
</dbReference>
<evidence type="ECO:0000256" key="2">
    <source>
        <dbReference type="ARBA" id="ARBA00004651"/>
    </source>
</evidence>
<keyword evidence="10 12" id="KW-0472">Membrane</keyword>
<comment type="subunit">
    <text evidence="4">Forms a membrane-associated complex with FtsE.</text>
</comment>
<dbReference type="PANTHER" id="PTHR47755:SF1">
    <property type="entry name" value="CELL DIVISION PROTEIN FTSX"/>
    <property type="match status" value="1"/>
</dbReference>
<keyword evidence="17" id="KW-1185">Reference proteome</keyword>
<dbReference type="InterPro" id="IPR040690">
    <property type="entry name" value="FtsX_ECD"/>
</dbReference>
<feature type="transmembrane region" description="Helical" evidence="13">
    <location>
        <begin position="227"/>
        <end position="250"/>
    </location>
</feature>
<evidence type="ECO:0000259" key="14">
    <source>
        <dbReference type="Pfam" id="PF02687"/>
    </source>
</evidence>
<dbReference type="InterPro" id="IPR047929">
    <property type="entry name" value="FtsX_actino"/>
</dbReference>
<dbReference type="GO" id="GO:0005886">
    <property type="term" value="C:plasma membrane"/>
    <property type="evidence" value="ECO:0007669"/>
    <property type="project" value="UniProtKB-SubCell"/>
</dbReference>
<keyword evidence="9 13" id="KW-1133">Transmembrane helix</keyword>